<accession>A0ABX2TJ17</accession>
<evidence type="ECO:0000256" key="3">
    <source>
        <dbReference type="ARBA" id="ARBA00022741"/>
    </source>
</evidence>
<feature type="domain" description="ABC transporter" evidence="5">
    <location>
        <begin position="10"/>
        <end position="236"/>
    </location>
</feature>
<evidence type="ECO:0000256" key="1">
    <source>
        <dbReference type="ARBA" id="ARBA00005417"/>
    </source>
</evidence>
<keyword evidence="2" id="KW-0813">Transport</keyword>
<evidence type="ECO:0000256" key="4">
    <source>
        <dbReference type="ARBA" id="ARBA00022840"/>
    </source>
</evidence>
<evidence type="ECO:0000256" key="2">
    <source>
        <dbReference type="ARBA" id="ARBA00022448"/>
    </source>
</evidence>
<sequence length="254" mass="28292">MLGEHLIIDVRSKRFPARGGTPARTVLKDLRLELTPGRFHAIIGPSGCGKTTLLNLVAGLDRDFGGGVTLPGGRRAVLGYVFQNPRLLPWRTVAENIELVLHDKADARERAARWLREVGMEEHGAAYPQRLSVGMSRRVALARAFAVEPDLLLMDEPFVSLDEPTARNLRDLLVRIRRTHAATVLPATVLFVTHDLREAVTLADRVLFLSRPPARVLLDLPIDLTPEERLDERRVDALRADLRHDHATTLEGVS</sequence>
<dbReference type="Proteomes" id="UP000584642">
    <property type="component" value="Unassembled WGS sequence"/>
</dbReference>
<keyword evidence="3" id="KW-0547">Nucleotide-binding</keyword>
<dbReference type="InterPro" id="IPR003593">
    <property type="entry name" value="AAA+_ATPase"/>
</dbReference>
<comment type="caution">
    <text evidence="6">The sequence shown here is derived from an EMBL/GenBank/DDBJ whole genome shotgun (WGS) entry which is preliminary data.</text>
</comment>
<dbReference type="PROSITE" id="PS50893">
    <property type="entry name" value="ABC_TRANSPORTER_2"/>
    <property type="match status" value="1"/>
</dbReference>
<dbReference type="SUPFAM" id="SSF52540">
    <property type="entry name" value="P-loop containing nucleoside triphosphate hydrolases"/>
    <property type="match status" value="1"/>
</dbReference>
<dbReference type="EMBL" id="JABFDB010000025">
    <property type="protein sequence ID" value="NYZ23167.1"/>
    <property type="molecule type" value="Genomic_DNA"/>
</dbReference>
<dbReference type="InterPro" id="IPR050166">
    <property type="entry name" value="ABC_transporter_ATP-bind"/>
</dbReference>
<evidence type="ECO:0000259" key="5">
    <source>
        <dbReference type="PROSITE" id="PS50893"/>
    </source>
</evidence>
<comment type="similarity">
    <text evidence="1">Belongs to the ABC transporter superfamily.</text>
</comment>
<dbReference type="SMART" id="SM00382">
    <property type="entry name" value="AAA"/>
    <property type="match status" value="1"/>
</dbReference>
<dbReference type="Gene3D" id="3.40.50.300">
    <property type="entry name" value="P-loop containing nucleotide triphosphate hydrolases"/>
    <property type="match status" value="1"/>
</dbReference>
<gene>
    <name evidence="6" type="ORF">HND93_25955</name>
</gene>
<dbReference type="PANTHER" id="PTHR42788:SF19">
    <property type="entry name" value="ALIPHATIC SULFONATES IMPORT ATP-BINDING PROTEIN SSUB 2"/>
    <property type="match status" value="1"/>
</dbReference>
<dbReference type="PANTHER" id="PTHR42788">
    <property type="entry name" value="TAURINE IMPORT ATP-BINDING PROTEIN-RELATED"/>
    <property type="match status" value="1"/>
</dbReference>
<dbReference type="GO" id="GO:0005524">
    <property type="term" value="F:ATP binding"/>
    <property type="evidence" value="ECO:0007669"/>
    <property type="project" value="UniProtKB-KW"/>
</dbReference>
<dbReference type="Pfam" id="PF00005">
    <property type="entry name" value="ABC_tran"/>
    <property type="match status" value="1"/>
</dbReference>
<evidence type="ECO:0000313" key="6">
    <source>
        <dbReference type="EMBL" id="NYZ23167.1"/>
    </source>
</evidence>
<name>A0ABX2TJ17_9PROT</name>
<dbReference type="InterPro" id="IPR027417">
    <property type="entry name" value="P-loop_NTPase"/>
</dbReference>
<evidence type="ECO:0000313" key="7">
    <source>
        <dbReference type="Proteomes" id="UP000584642"/>
    </source>
</evidence>
<dbReference type="InterPro" id="IPR003439">
    <property type="entry name" value="ABC_transporter-like_ATP-bd"/>
</dbReference>
<keyword evidence="4 6" id="KW-0067">ATP-binding</keyword>
<proteinExistence type="inferred from homology"/>
<keyword evidence="7" id="KW-1185">Reference proteome</keyword>
<reference evidence="6 7" key="1">
    <citation type="submission" date="2020-05" db="EMBL/GenBank/DDBJ databases">
        <title>Azospirillum oleiclasticum sp. nov, a nitrogen-fixing and heavy crude oil-emulsifying bacterium isolated from the crude oil of Yumen Oilfield.</title>
        <authorList>
            <person name="Wu D."/>
            <person name="Cai M."/>
            <person name="Zhang X."/>
        </authorList>
    </citation>
    <scope>NUCLEOTIDE SEQUENCE [LARGE SCALE GENOMIC DNA]</scope>
    <source>
        <strain evidence="6 7">ROY-1-1-2</strain>
    </source>
</reference>
<dbReference type="PROSITE" id="PS00211">
    <property type="entry name" value="ABC_TRANSPORTER_1"/>
    <property type="match status" value="1"/>
</dbReference>
<protein>
    <submittedName>
        <fullName evidence="6">ATP-binding cassette domain-containing protein</fullName>
    </submittedName>
</protein>
<dbReference type="InterPro" id="IPR017871">
    <property type="entry name" value="ABC_transporter-like_CS"/>
</dbReference>
<organism evidence="6 7">
    <name type="scientific">Azospirillum oleiclasticum</name>
    <dbReference type="NCBI Taxonomy" id="2735135"/>
    <lineage>
        <taxon>Bacteria</taxon>
        <taxon>Pseudomonadati</taxon>
        <taxon>Pseudomonadota</taxon>
        <taxon>Alphaproteobacteria</taxon>
        <taxon>Rhodospirillales</taxon>
        <taxon>Azospirillaceae</taxon>
        <taxon>Azospirillum</taxon>
    </lineage>
</organism>